<protein>
    <submittedName>
        <fullName evidence="2">Uncharacterized protein</fullName>
    </submittedName>
</protein>
<reference evidence="2 3" key="1">
    <citation type="journal article" date="2022" name="Allergy">
        <title>Genome assembly and annotation of Periplaneta americana reveal a comprehensive cockroach allergen profile.</title>
        <authorList>
            <person name="Wang L."/>
            <person name="Xiong Q."/>
            <person name="Saelim N."/>
            <person name="Wang L."/>
            <person name="Nong W."/>
            <person name="Wan A.T."/>
            <person name="Shi M."/>
            <person name="Liu X."/>
            <person name="Cao Q."/>
            <person name="Hui J.H.L."/>
            <person name="Sookrung N."/>
            <person name="Leung T.F."/>
            <person name="Tungtrongchitr A."/>
            <person name="Tsui S.K.W."/>
        </authorList>
    </citation>
    <scope>NUCLEOTIDE SEQUENCE [LARGE SCALE GENOMIC DNA]</scope>
    <source>
        <strain evidence="2">PWHHKU_190912</strain>
    </source>
</reference>
<organism evidence="2 3">
    <name type="scientific">Periplaneta americana</name>
    <name type="common">American cockroach</name>
    <name type="synonym">Blatta americana</name>
    <dbReference type="NCBI Taxonomy" id="6978"/>
    <lineage>
        <taxon>Eukaryota</taxon>
        <taxon>Metazoa</taxon>
        <taxon>Ecdysozoa</taxon>
        <taxon>Arthropoda</taxon>
        <taxon>Hexapoda</taxon>
        <taxon>Insecta</taxon>
        <taxon>Pterygota</taxon>
        <taxon>Neoptera</taxon>
        <taxon>Polyneoptera</taxon>
        <taxon>Dictyoptera</taxon>
        <taxon>Blattodea</taxon>
        <taxon>Blattoidea</taxon>
        <taxon>Blattidae</taxon>
        <taxon>Blattinae</taxon>
        <taxon>Periplaneta</taxon>
    </lineage>
</organism>
<proteinExistence type="predicted"/>
<dbReference type="Proteomes" id="UP001148838">
    <property type="component" value="Unassembled WGS sequence"/>
</dbReference>
<feature type="region of interest" description="Disordered" evidence="1">
    <location>
        <begin position="159"/>
        <end position="209"/>
    </location>
</feature>
<feature type="compositionally biased region" description="Basic and acidic residues" evidence="1">
    <location>
        <begin position="88"/>
        <end position="104"/>
    </location>
</feature>
<sequence length="303" mass="33981">MAPLKPYYSEEVRQALRTGGMDTYDIAEKFAKAYLKVQTGAIAVSGFKCTGIYPLNRNVFSDTDFIAAQNEAFQSDHDGDDNDDDDDDHRYGSEYRTVSRKDGERPEEETGSPSTSVIHVTPQDISPVPSARKKTSNRSRKALSATVITSSPYKDALKSSIDKKAAKPNPNKKGTPSHKAVSGDRNHNNQPGTSKRAMKKRQEEEEGCFPRERELQTKLLVMGKRQDCLLGARTYQNILDRSFQRPMMQTVYFVARHSRTQNRESFGFNVKCVRNGLTCCAVGVTVMCLFATSVHKELHRTLN</sequence>
<feature type="compositionally biased region" description="Basic residues" evidence="1">
    <location>
        <begin position="131"/>
        <end position="141"/>
    </location>
</feature>
<comment type="caution">
    <text evidence="2">The sequence shown here is derived from an EMBL/GenBank/DDBJ whole genome shotgun (WGS) entry which is preliminary data.</text>
</comment>
<keyword evidence="3" id="KW-1185">Reference proteome</keyword>
<accession>A0ABQ8RVJ6</accession>
<feature type="region of interest" description="Disordered" evidence="1">
    <location>
        <begin position="72"/>
        <end position="147"/>
    </location>
</feature>
<name>A0ABQ8RVJ6_PERAM</name>
<gene>
    <name evidence="2" type="ORF">ANN_27938</name>
</gene>
<evidence type="ECO:0000313" key="2">
    <source>
        <dbReference type="EMBL" id="KAJ4425742.1"/>
    </source>
</evidence>
<evidence type="ECO:0000313" key="3">
    <source>
        <dbReference type="Proteomes" id="UP001148838"/>
    </source>
</evidence>
<evidence type="ECO:0000256" key="1">
    <source>
        <dbReference type="SAM" id="MobiDB-lite"/>
    </source>
</evidence>
<feature type="compositionally biased region" description="Basic and acidic residues" evidence="1">
    <location>
        <begin position="200"/>
        <end position="209"/>
    </location>
</feature>
<dbReference type="EMBL" id="JAJSOF020000042">
    <property type="protein sequence ID" value="KAJ4425742.1"/>
    <property type="molecule type" value="Genomic_DNA"/>
</dbReference>
<feature type="compositionally biased region" description="Acidic residues" evidence="1">
    <location>
        <begin position="78"/>
        <end position="87"/>
    </location>
</feature>